<keyword evidence="6" id="KW-1185">Reference proteome</keyword>
<comment type="caution">
    <text evidence="5">The sequence shown here is derived from an EMBL/GenBank/DDBJ whole genome shotgun (WGS) entry which is preliminary data.</text>
</comment>
<feature type="domain" description="Nephrocystin 3-like N-terminal" evidence="4">
    <location>
        <begin position="464"/>
        <end position="624"/>
    </location>
</feature>
<dbReference type="Gene3D" id="3.40.50.1580">
    <property type="entry name" value="Nucleoside phosphorylase domain"/>
    <property type="match status" value="1"/>
</dbReference>
<evidence type="ECO:0000256" key="2">
    <source>
        <dbReference type="SAM" id="MobiDB-lite"/>
    </source>
</evidence>
<dbReference type="SUPFAM" id="SSF53167">
    <property type="entry name" value="Purine and uridine phosphorylases"/>
    <property type="match status" value="1"/>
</dbReference>
<protein>
    <recommendedName>
        <fullName evidence="7">Nucleoside phosphorylase domain-containing protein</fullName>
    </recommendedName>
</protein>
<keyword evidence="1" id="KW-0677">Repeat</keyword>
<dbReference type="EMBL" id="JABFAI010000044">
    <property type="protein sequence ID" value="KAF4958877.1"/>
    <property type="molecule type" value="Genomic_DNA"/>
</dbReference>
<feature type="region of interest" description="Disordered" evidence="2">
    <location>
        <begin position="394"/>
        <end position="422"/>
    </location>
</feature>
<accession>A0A8H4X1Y0</accession>
<evidence type="ECO:0008006" key="7">
    <source>
        <dbReference type="Google" id="ProtNLM"/>
    </source>
</evidence>
<dbReference type="InterPro" id="IPR000845">
    <property type="entry name" value="Nucleoside_phosphorylase_d"/>
</dbReference>
<sequence length="1233" mass="140998">MPPATPRRPRNRDDFEIAIICALTLEADAVIASFDHHWDEDDDLSFGKARGDPNSYSAGVIGSHNVVLAHLPGMGKVAAGNIAAFCRMSFPNINLALVVGICGGAPWYEDTPIFLGDVIISTGVVQYDFGRRFPDKFEMKDTLSESIGRPNLEIRSLLAKLTTARQRKKITRAGREFIGRVPDTYPGRSKDILLPANYRHKHQDSRECTVCASCHRDAELVCSKALKASCEELGCDIKQALRQIPCNKDEREPSLMIHFGKFASGDTVMKSGKDRDQLIREKNVIGFEMESVGVWEVFPCIVIKSVCDYADSHKNKDWQDYSAVCAAACTKAFLAYWNSAKQSVDARAEEEELRERILKSLYFPEMNERKSIVTSEAPSTLEWIFSVSRPQMFDSTSSDDGRYSTEAADGSTDQESDPGAYSNEADVSYDYYKNRPRVPQHLNLKSHSHEHETSELSLPEKHGDNFKPWLTSDQPIYWISGKPGSGKSTLMKFLLGDPRTLAALENWHEDVVILSHFFWKPGSSMQRSFKGLICSIAYQILSNDPSLISYFNETIATLRKSSPSDWDQDQLCRLLYRYRDHASRAICIFIDALDEARPGKDTSDTLQFIKSMVSPKIKICVSSRSEPLLKLQFSRYPHLQMHELTKLDIFEYSKSTLHQSTILEPHKLDFSELAWRVAERAEGIFLWAVLVTQSLVRGLSNGDSEEKIEQRLSNMPKDLMGLYRDILRRSAEELLIYREYVSTAINLIRIASTRMAPFSQVTAFDCMMIMEPDLLEDYAVLGKQVSKAELEAKTEVMRKRLNSGCPGLLGVVPYTWAVVFTHRSAEEFIFETEEGQRLWKPYHIPREELLCRSFKAILAMNRFKSIWNSEDFLTMLDAWDQSQELPPRIYDFFLELTLGSYKKGFISPPPADEFDLFYYPKDFLGRFMSTAFRCRHGSFVLRSAKSLEPCASHDTIRCILDLLCYGHLTQYRDTTGTPGSMEYILHIFEQGYSPNWTMPRTNMNHAIGSLWFKSLISTLKWIMRWWDRAWDYSRLISDVKEIFQTFRRAGAHMAVNFPMYLETERSRNRINTFFRPADAIAPGSGHSLLGRSRFMIIEIDTATLMDYIMSWAHQDTMVVGKPRDPGPAAPLKVLAFSSPTSRRLYIVDSESVSARLAETAEQALMFREPRSISPEDTLKEILDRCDGDMAELRSYCRPTKKDYFWKGYRIWAPPVYPRYQSRESSNVWLCSIF</sequence>
<dbReference type="OrthoDB" id="20872at2759"/>
<dbReference type="PANTHER" id="PTHR46082">
    <property type="entry name" value="ATP/GTP-BINDING PROTEIN-RELATED"/>
    <property type="match status" value="1"/>
</dbReference>
<gene>
    <name evidence="5" type="ORF">FGADI_2079</name>
</gene>
<evidence type="ECO:0000259" key="4">
    <source>
        <dbReference type="Pfam" id="PF24883"/>
    </source>
</evidence>
<organism evidence="5 6">
    <name type="scientific">Fusarium gaditjirri</name>
    <dbReference type="NCBI Taxonomy" id="282569"/>
    <lineage>
        <taxon>Eukaryota</taxon>
        <taxon>Fungi</taxon>
        <taxon>Dikarya</taxon>
        <taxon>Ascomycota</taxon>
        <taxon>Pezizomycotina</taxon>
        <taxon>Sordariomycetes</taxon>
        <taxon>Hypocreomycetidae</taxon>
        <taxon>Hypocreales</taxon>
        <taxon>Nectriaceae</taxon>
        <taxon>Fusarium</taxon>
        <taxon>Fusarium nisikadoi species complex</taxon>
    </lineage>
</organism>
<dbReference type="InterPro" id="IPR053137">
    <property type="entry name" value="NLR-like"/>
</dbReference>
<dbReference type="Gene3D" id="3.40.50.300">
    <property type="entry name" value="P-loop containing nucleotide triphosphate hydrolases"/>
    <property type="match status" value="1"/>
</dbReference>
<reference evidence="5" key="2">
    <citation type="submission" date="2020-05" db="EMBL/GenBank/DDBJ databases">
        <authorList>
            <person name="Kim H.-S."/>
            <person name="Proctor R.H."/>
            <person name="Brown D.W."/>
        </authorList>
    </citation>
    <scope>NUCLEOTIDE SEQUENCE</scope>
    <source>
        <strain evidence="5">NRRL 45417</strain>
    </source>
</reference>
<dbReference type="InterPro" id="IPR027417">
    <property type="entry name" value="P-loop_NTPase"/>
</dbReference>
<dbReference type="Pfam" id="PF01048">
    <property type="entry name" value="PNP_UDP_1"/>
    <property type="match status" value="1"/>
</dbReference>
<dbReference type="AlphaFoldDB" id="A0A8H4X1Y0"/>
<name>A0A8H4X1Y0_9HYPO</name>
<dbReference type="InterPro" id="IPR056884">
    <property type="entry name" value="NPHP3-like_N"/>
</dbReference>
<feature type="domain" description="Nucleoside phosphorylase" evidence="3">
    <location>
        <begin position="16"/>
        <end position="330"/>
    </location>
</feature>
<evidence type="ECO:0000256" key="1">
    <source>
        <dbReference type="ARBA" id="ARBA00022737"/>
    </source>
</evidence>
<dbReference type="SUPFAM" id="SSF52540">
    <property type="entry name" value="P-loop containing nucleoside triphosphate hydrolases"/>
    <property type="match status" value="1"/>
</dbReference>
<dbReference type="GO" id="GO:0009116">
    <property type="term" value="P:nucleoside metabolic process"/>
    <property type="evidence" value="ECO:0007669"/>
    <property type="project" value="InterPro"/>
</dbReference>
<reference evidence="5" key="1">
    <citation type="journal article" date="2020" name="BMC Genomics">
        <title>Correction to: Identification and distribution of gene clusters required for synthesis of sphingolipid metabolism inhibitors in diverse species of the filamentous fungus Fusarium.</title>
        <authorList>
            <person name="Kim H.S."/>
            <person name="Lohmar J.M."/>
            <person name="Busman M."/>
            <person name="Brown D.W."/>
            <person name="Naumann T.A."/>
            <person name="Divon H.H."/>
            <person name="Lysoe E."/>
            <person name="Uhlig S."/>
            <person name="Proctor R.H."/>
        </authorList>
    </citation>
    <scope>NUCLEOTIDE SEQUENCE</scope>
    <source>
        <strain evidence="5">NRRL 45417</strain>
    </source>
</reference>
<dbReference type="Proteomes" id="UP000604273">
    <property type="component" value="Unassembled WGS sequence"/>
</dbReference>
<dbReference type="InterPro" id="IPR035994">
    <property type="entry name" value="Nucleoside_phosphorylase_sf"/>
</dbReference>
<dbReference type="Pfam" id="PF24883">
    <property type="entry name" value="NPHP3_N"/>
    <property type="match status" value="1"/>
</dbReference>
<dbReference type="GO" id="GO:0003824">
    <property type="term" value="F:catalytic activity"/>
    <property type="evidence" value="ECO:0007669"/>
    <property type="project" value="InterPro"/>
</dbReference>
<dbReference type="PANTHER" id="PTHR46082:SF6">
    <property type="entry name" value="AAA+ ATPASE DOMAIN-CONTAINING PROTEIN-RELATED"/>
    <property type="match status" value="1"/>
</dbReference>
<evidence type="ECO:0000313" key="5">
    <source>
        <dbReference type="EMBL" id="KAF4958877.1"/>
    </source>
</evidence>
<evidence type="ECO:0000313" key="6">
    <source>
        <dbReference type="Proteomes" id="UP000604273"/>
    </source>
</evidence>
<proteinExistence type="predicted"/>
<evidence type="ECO:0000259" key="3">
    <source>
        <dbReference type="Pfam" id="PF01048"/>
    </source>
</evidence>